<feature type="region of interest" description="Disordered" evidence="1">
    <location>
        <begin position="1"/>
        <end position="23"/>
    </location>
</feature>
<sequence>MQQPDDQDERGGAGHGRIPWHDPRALTAEQRAVYDEIASGPRAAGPFRLTDPEGRLEGPFNAMLIAPGVGGPLQRLGAAIRYATDLPARWREIAILEVAVARRSDFEWYAHERVGRDAGLTGKELAALRSGADAGTFGEAERTVRAACRALVLHRGLDDDLYARAEAALGTARLYELVVLVGYYDTLALSLAAFRTPLPPGEPPVFDEDAGRHPRP</sequence>
<keyword evidence="4" id="KW-1185">Reference proteome</keyword>
<dbReference type="RefSeq" id="WP_344984372.1">
    <property type="nucleotide sequence ID" value="NZ_BAAAXV010000001.1"/>
</dbReference>
<dbReference type="SUPFAM" id="SSF69118">
    <property type="entry name" value="AhpD-like"/>
    <property type="match status" value="1"/>
</dbReference>
<name>A0ABV5S3Z3_9ACTN</name>
<comment type="caution">
    <text evidence="3">The sequence shown here is derived from an EMBL/GenBank/DDBJ whole genome shotgun (WGS) entry which is preliminary data.</text>
</comment>
<organism evidence="3 4">
    <name type="scientific">Nonomuraea helvata</name>
    <dbReference type="NCBI Taxonomy" id="37484"/>
    <lineage>
        <taxon>Bacteria</taxon>
        <taxon>Bacillati</taxon>
        <taxon>Actinomycetota</taxon>
        <taxon>Actinomycetes</taxon>
        <taxon>Streptosporangiales</taxon>
        <taxon>Streptosporangiaceae</taxon>
        <taxon>Nonomuraea</taxon>
    </lineage>
</organism>
<proteinExistence type="predicted"/>
<evidence type="ECO:0000313" key="3">
    <source>
        <dbReference type="EMBL" id="MFB9625823.1"/>
    </source>
</evidence>
<evidence type="ECO:0000256" key="1">
    <source>
        <dbReference type="SAM" id="MobiDB-lite"/>
    </source>
</evidence>
<dbReference type="Gene3D" id="1.20.1290.10">
    <property type="entry name" value="AhpD-like"/>
    <property type="match status" value="1"/>
</dbReference>
<dbReference type="Pfam" id="PF02627">
    <property type="entry name" value="CMD"/>
    <property type="match status" value="1"/>
</dbReference>
<accession>A0ABV5S3Z3</accession>
<gene>
    <name evidence="3" type="ORF">ACFFSA_22290</name>
</gene>
<dbReference type="InterPro" id="IPR003779">
    <property type="entry name" value="CMD-like"/>
</dbReference>
<dbReference type="PANTHER" id="PTHR34846">
    <property type="entry name" value="4-CARBOXYMUCONOLACTONE DECARBOXYLASE FAMILY PROTEIN (AFU_ORTHOLOGUE AFUA_6G11590)"/>
    <property type="match status" value="1"/>
</dbReference>
<dbReference type="Proteomes" id="UP001589532">
    <property type="component" value="Unassembled WGS sequence"/>
</dbReference>
<protein>
    <submittedName>
        <fullName evidence="3">Carboxymuconolactone decarboxylase family protein</fullName>
    </submittedName>
</protein>
<evidence type="ECO:0000313" key="4">
    <source>
        <dbReference type="Proteomes" id="UP001589532"/>
    </source>
</evidence>
<reference evidence="3 4" key="1">
    <citation type="submission" date="2024-09" db="EMBL/GenBank/DDBJ databases">
        <authorList>
            <person name="Sun Q."/>
            <person name="Mori K."/>
        </authorList>
    </citation>
    <scope>NUCLEOTIDE SEQUENCE [LARGE SCALE GENOMIC DNA]</scope>
    <source>
        <strain evidence="3 4">JCM 3143</strain>
    </source>
</reference>
<feature type="domain" description="Carboxymuconolactone decarboxylase-like" evidence="2">
    <location>
        <begin position="73"/>
        <end position="147"/>
    </location>
</feature>
<dbReference type="EMBL" id="JBHMBW010000019">
    <property type="protein sequence ID" value="MFB9625823.1"/>
    <property type="molecule type" value="Genomic_DNA"/>
</dbReference>
<dbReference type="PANTHER" id="PTHR34846:SF11">
    <property type="entry name" value="4-CARBOXYMUCONOLACTONE DECARBOXYLASE FAMILY PROTEIN (AFU_ORTHOLOGUE AFUA_6G11590)"/>
    <property type="match status" value="1"/>
</dbReference>
<dbReference type="InterPro" id="IPR029032">
    <property type="entry name" value="AhpD-like"/>
</dbReference>
<evidence type="ECO:0000259" key="2">
    <source>
        <dbReference type="Pfam" id="PF02627"/>
    </source>
</evidence>